<evidence type="ECO:0000313" key="1">
    <source>
        <dbReference type="EMBL" id="CAH3123709.1"/>
    </source>
</evidence>
<dbReference type="EMBL" id="CALNXJ010000020">
    <property type="protein sequence ID" value="CAH3123709.1"/>
    <property type="molecule type" value="Genomic_DNA"/>
</dbReference>
<protein>
    <submittedName>
        <fullName evidence="1">Uncharacterized protein</fullName>
    </submittedName>
</protein>
<feature type="non-terminal residue" evidence="1">
    <location>
        <position position="1"/>
    </location>
</feature>
<gene>
    <name evidence="1" type="ORF">PMEA_00011288</name>
</gene>
<organism evidence="1 2">
    <name type="scientific">Pocillopora meandrina</name>
    <dbReference type="NCBI Taxonomy" id="46732"/>
    <lineage>
        <taxon>Eukaryota</taxon>
        <taxon>Metazoa</taxon>
        <taxon>Cnidaria</taxon>
        <taxon>Anthozoa</taxon>
        <taxon>Hexacorallia</taxon>
        <taxon>Scleractinia</taxon>
        <taxon>Astrocoeniina</taxon>
        <taxon>Pocilloporidae</taxon>
        <taxon>Pocillopora</taxon>
    </lineage>
</organism>
<name>A0AAU9WSE5_9CNID</name>
<evidence type="ECO:0000313" key="2">
    <source>
        <dbReference type="Proteomes" id="UP001159428"/>
    </source>
</evidence>
<accession>A0AAU9WSE5</accession>
<proteinExistence type="predicted"/>
<reference evidence="1 2" key="1">
    <citation type="submission" date="2022-05" db="EMBL/GenBank/DDBJ databases">
        <authorList>
            <consortium name="Genoscope - CEA"/>
            <person name="William W."/>
        </authorList>
    </citation>
    <scope>NUCLEOTIDE SEQUENCE [LARGE SCALE GENOMIC DNA]</scope>
</reference>
<dbReference type="Proteomes" id="UP001159428">
    <property type="component" value="Unassembled WGS sequence"/>
</dbReference>
<sequence length="101" mass="11561">IKSQLYFRDAVLAFKCMTGSAPTYLSSKFLTRGNFSGRTTRSSQLLPIPLYKTKSGQRTFYYRTVSLWNSLDNDLKLCNSSSNFKRKLRAKLFAAFLSPRS</sequence>
<dbReference type="AlphaFoldDB" id="A0AAU9WSE5"/>
<keyword evidence="2" id="KW-1185">Reference proteome</keyword>
<comment type="caution">
    <text evidence="1">The sequence shown here is derived from an EMBL/GenBank/DDBJ whole genome shotgun (WGS) entry which is preliminary data.</text>
</comment>